<reference evidence="7 8" key="1">
    <citation type="submission" date="2017-06" db="EMBL/GenBank/DDBJ databases">
        <title>Genome sequencing of cyanobaciteial culture collection at National Institute for Environmental Studies (NIES).</title>
        <authorList>
            <person name="Hirose Y."/>
            <person name="Shimura Y."/>
            <person name="Fujisawa T."/>
            <person name="Nakamura Y."/>
            <person name="Kawachi M."/>
        </authorList>
    </citation>
    <scope>NUCLEOTIDE SEQUENCE [LARGE SCALE GENOMIC DNA]</scope>
    <source>
        <strain evidence="7 8">NIES-267</strain>
    </source>
</reference>
<protein>
    <recommendedName>
        <fullName evidence="6">Major facilitator superfamily (MFS) profile domain-containing protein</fullName>
    </recommendedName>
</protein>
<dbReference type="GO" id="GO:0005886">
    <property type="term" value="C:plasma membrane"/>
    <property type="evidence" value="ECO:0007669"/>
    <property type="project" value="UniProtKB-SubCell"/>
</dbReference>
<gene>
    <name evidence="7" type="ORF">NIES267_59900</name>
</gene>
<feature type="transmembrane region" description="Helical" evidence="5">
    <location>
        <begin position="125"/>
        <end position="142"/>
    </location>
</feature>
<evidence type="ECO:0000313" key="7">
    <source>
        <dbReference type="EMBL" id="BAY86481.1"/>
    </source>
</evidence>
<proteinExistence type="predicted"/>
<keyword evidence="4 5" id="KW-0472">Membrane</keyword>
<feature type="transmembrane region" description="Helical" evidence="5">
    <location>
        <begin position="422"/>
        <end position="445"/>
    </location>
</feature>
<dbReference type="Gene3D" id="1.20.1250.20">
    <property type="entry name" value="MFS general substrate transporter like domains"/>
    <property type="match status" value="2"/>
</dbReference>
<evidence type="ECO:0000256" key="5">
    <source>
        <dbReference type="SAM" id="Phobius"/>
    </source>
</evidence>
<evidence type="ECO:0000256" key="3">
    <source>
        <dbReference type="ARBA" id="ARBA00022989"/>
    </source>
</evidence>
<evidence type="ECO:0000313" key="8">
    <source>
        <dbReference type="Proteomes" id="UP000218418"/>
    </source>
</evidence>
<dbReference type="CDD" id="cd06174">
    <property type="entry name" value="MFS"/>
    <property type="match status" value="1"/>
</dbReference>
<sequence length="498" mass="54322">MQSVQSNTAVLEVPENTQSAVIPSVLPQSETEQLPQNQRISKDDIRKSLKASTADGVFAAVFDITTTGILLSNFLVELGANAVQIGMLSSIPMLVNLLQPLGAYFSERIDSRHTYCLWTHGAARFVWLFLAIAIGAASWGWGDLQNHQLVVMTLLIILASHVLTALGSASWLSWMAMLVPRKLRGRYFGLRNSIASFTKLMYVPIAGLIVSFWPGGAIQGFGIVLLLGLLAGGASLACQFLKTDINPQSHNYSEIKSFSRKTASDNTEKLETSKVQNKNQNFNQPPSMWKDSNFLIFLAYFSLWMFAFNLSTPFFNLYMLDTLDLDVSWVTVYGSFQAGSGMLMLILWGKLADKVGNRAILFLVGILVAIIPLLWVGIGVDSLSIWLWLPLLHVLIGGSTAAIELCSNNIQISIAPVRMQSVYFATAAAAAGASGAIGTTIGGFLAENAFLGGLPGLFMISVGFRLIALVPLLFVQEARRQSLTKLFQGFRKLQAVKQ</sequence>
<dbReference type="InterPro" id="IPR020846">
    <property type="entry name" value="MFS_dom"/>
</dbReference>
<feature type="domain" description="Major facilitator superfamily (MFS) profile" evidence="6">
    <location>
        <begin position="292"/>
        <end position="498"/>
    </location>
</feature>
<evidence type="ECO:0000256" key="1">
    <source>
        <dbReference type="ARBA" id="ARBA00004651"/>
    </source>
</evidence>
<accession>A0A1Z4LZ82</accession>
<dbReference type="GO" id="GO:0022857">
    <property type="term" value="F:transmembrane transporter activity"/>
    <property type="evidence" value="ECO:0007669"/>
    <property type="project" value="InterPro"/>
</dbReference>
<evidence type="ECO:0000256" key="2">
    <source>
        <dbReference type="ARBA" id="ARBA00022692"/>
    </source>
</evidence>
<feature type="transmembrane region" description="Helical" evidence="5">
    <location>
        <begin position="56"/>
        <end position="76"/>
    </location>
</feature>
<feature type="transmembrane region" description="Helical" evidence="5">
    <location>
        <begin position="360"/>
        <end position="380"/>
    </location>
</feature>
<dbReference type="EMBL" id="AP018227">
    <property type="protein sequence ID" value="BAY86481.1"/>
    <property type="molecule type" value="Genomic_DNA"/>
</dbReference>
<feature type="transmembrane region" description="Helical" evidence="5">
    <location>
        <begin position="220"/>
        <end position="241"/>
    </location>
</feature>
<comment type="subcellular location">
    <subcellularLocation>
        <location evidence="1">Cell membrane</location>
        <topology evidence="1">Multi-pass membrane protein</topology>
    </subcellularLocation>
</comment>
<feature type="transmembrane region" description="Helical" evidence="5">
    <location>
        <begin position="294"/>
        <end position="315"/>
    </location>
</feature>
<dbReference type="AlphaFoldDB" id="A0A1Z4LZ82"/>
<feature type="transmembrane region" description="Helical" evidence="5">
    <location>
        <begin position="82"/>
        <end position="105"/>
    </location>
</feature>
<dbReference type="Pfam" id="PF07690">
    <property type="entry name" value="MFS_1"/>
    <property type="match status" value="1"/>
</dbReference>
<feature type="transmembrane region" description="Helical" evidence="5">
    <location>
        <begin position="148"/>
        <end position="174"/>
    </location>
</feature>
<organism evidence="7 8">
    <name type="scientific">Calothrix parasitica NIES-267</name>
    <dbReference type="NCBI Taxonomy" id="1973488"/>
    <lineage>
        <taxon>Bacteria</taxon>
        <taxon>Bacillati</taxon>
        <taxon>Cyanobacteriota</taxon>
        <taxon>Cyanophyceae</taxon>
        <taxon>Nostocales</taxon>
        <taxon>Calotrichaceae</taxon>
        <taxon>Calothrix</taxon>
    </lineage>
</organism>
<evidence type="ECO:0000259" key="6">
    <source>
        <dbReference type="PROSITE" id="PS50850"/>
    </source>
</evidence>
<dbReference type="Proteomes" id="UP000218418">
    <property type="component" value="Chromosome"/>
</dbReference>
<feature type="transmembrane region" description="Helical" evidence="5">
    <location>
        <begin position="457"/>
        <end position="475"/>
    </location>
</feature>
<keyword evidence="2 5" id="KW-0812">Transmembrane</keyword>
<feature type="transmembrane region" description="Helical" evidence="5">
    <location>
        <begin position="327"/>
        <end position="348"/>
    </location>
</feature>
<dbReference type="PANTHER" id="PTHR23526:SF2">
    <property type="entry name" value="MAJOR FACILITATOR SUPERFAMILY (MFS) PROFILE DOMAIN-CONTAINING PROTEIN"/>
    <property type="match status" value="1"/>
</dbReference>
<dbReference type="OrthoDB" id="9772882at2"/>
<name>A0A1Z4LZ82_9CYAN</name>
<dbReference type="InterPro" id="IPR036259">
    <property type="entry name" value="MFS_trans_sf"/>
</dbReference>
<dbReference type="SUPFAM" id="SSF103473">
    <property type="entry name" value="MFS general substrate transporter"/>
    <property type="match status" value="1"/>
</dbReference>
<dbReference type="InterPro" id="IPR052528">
    <property type="entry name" value="Sugar_transport-like"/>
</dbReference>
<dbReference type="InterPro" id="IPR011701">
    <property type="entry name" value="MFS"/>
</dbReference>
<dbReference type="PANTHER" id="PTHR23526">
    <property type="entry name" value="INTEGRAL MEMBRANE TRANSPORT PROTEIN-RELATED"/>
    <property type="match status" value="1"/>
</dbReference>
<dbReference type="PROSITE" id="PS50850">
    <property type="entry name" value="MFS"/>
    <property type="match status" value="1"/>
</dbReference>
<feature type="transmembrane region" description="Helical" evidence="5">
    <location>
        <begin position="194"/>
        <end position="214"/>
    </location>
</feature>
<evidence type="ECO:0000256" key="4">
    <source>
        <dbReference type="ARBA" id="ARBA00023136"/>
    </source>
</evidence>
<keyword evidence="3 5" id="KW-1133">Transmembrane helix</keyword>
<feature type="transmembrane region" description="Helical" evidence="5">
    <location>
        <begin position="386"/>
        <end position="410"/>
    </location>
</feature>
<keyword evidence="8" id="KW-1185">Reference proteome</keyword>